<reference evidence="3" key="2">
    <citation type="submission" date="2019-10" db="EMBL/GenBank/DDBJ databases">
        <title>A de novo genome assembly of a pear dwarfing rootstock.</title>
        <authorList>
            <person name="Wang F."/>
            <person name="Wang J."/>
            <person name="Li S."/>
            <person name="Zhang Y."/>
            <person name="Fang M."/>
            <person name="Ma L."/>
            <person name="Zhao Y."/>
            <person name="Jiang S."/>
        </authorList>
    </citation>
    <scope>NUCLEOTIDE SEQUENCE [LARGE SCALE GENOMIC DNA]</scope>
</reference>
<gene>
    <name evidence="2" type="ORF">D8674_029000</name>
</gene>
<keyword evidence="3" id="KW-1185">Reference proteome</keyword>
<feature type="compositionally biased region" description="Basic and acidic residues" evidence="1">
    <location>
        <begin position="10"/>
        <end position="22"/>
    </location>
</feature>
<dbReference type="Proteomes" id="UP000327157">
    <property type="component" value="Chromosome 6"/>
</dbReference>
<feature type="compositionally biased region" description="Acidic residues" evidence="1">
    <location>
        <begin position="94"/>
        <end position="105"/>
    </location>
</feature>
<reference evidence="2 3" key="1">
    <citation type="submission" date="2019-09" db="EMBL/GenBank/DDBJ databases">
        <authorList>
            <person name="Ou C."/>
        </authorList>
    </citation>
    <scope>NUCLEOTIDE SEQUENCE [LARGE SCALE GENOMIC DNA]</scope>
    <source>
        <strain evidence="2">S2</strain>
        <tissue evidence="2">Leaf</tissue>
    </source>
</reference>
<dbReference type="EMBL" id="SMOL01000120">
    <property type="protein sequence ID" value="KAB2632753.1"/>
    <property type="molecule type" value="Genomic_DNA"/>
</dbReference>
<name>A0A5N5I0X7_9ROSA</name>
<feature type="region of interest" description="Disordered" evidence="1">
    <location>
        <begin position="1"/>
        <end position="23"/>
    </location>
</feature>
<dbReference type="AlphaFoldDB" id="A0A5N5I0X7"/>
<feature type="region of interest" description="Disordered" evidence="1">
    <location>
        <begin position="85"/>
        <end position="105"/>
    </location>
</feature>
<protein>
    <submittedName>
        <fullName evidence="2">Cytochrome P450 CYP736A12-like</fullName>
    </submittedName>
</protein>
<organism evidence="2 3">
    <name type="scientific">Pyrus ussuriensis x Pyrus communis</name>
    <dbReference type="NCBI Taxonomy" id="2448454"/>
    <lineage>
        <taxon>Eukaryota</taxon>
        <taxon>Viridiplantae</taxon>
        <taxon>Streptophyta</taxon>
        <taxon>Embryophyta</taxon>
        <taxon>Tracheophyta</taxon>
        <taxon>Spermatophyta</taxon>
        <taxon>Magnoliopsida</taxon>
        <taxon>eudicotyledons</taxon>
        <taxon>Gunneridae</taxon>
        <taxon>Pentapetalae</taxon>
        <taxon>rosids</taxon>
        <taxon>fabids</taxon>
        <taxon>Rosales</taxon>
        <taxon>Rosaceae</taxon>
        <taxon>Amygdaloideae</taxon>
        <taxon>Maleae</taxon>
        <taxon>Pyrus</taxon>
    </lineage>
</organism>
<proteinExistence type="predicted"/>
<evidence type="ECO:0000256" key="1">
    <source>
        <dbReference type="SAM" id="MobiDB-lite"/>
    </source>
</evidence>
<evidence type="ECO:0000313" key="2">
    <source>
        <dbReference type="EMBL" id="KAB2632753.1"/>
    </source>
</evidence>
<evidence type="ECO:0000313" key="3">
    <source>
        <dbReference type="Proteomes" id="UP000327157"/>
    </source>
</evidence>
<reference evidence="2 3" key="3">
    <citation type="submission" date="2019-11" db="EMBL/GenBank/DDBJ databases">
        <title>A de novo genome assembly of a pear dwarfing rootstock.</title>
        <authorList>
            <person name="Wang F."/>
            <person name="Wang J."/>
            <person name="Li S."/>
            <person name="Zhang Y."/>
            <person name="Fang M."/>
            <person name="Ma L."/>
            <person name="Zhao Y."/>
            <person name="Jiang S."/>
        </authorList>
    </citation>
    <scope>NUCLEOTIDE SEQUENCE [LARGE SCALE GENOMIC DNA]</scope>
    <source>
        <strain evidence="2">S2</strain>
        <tissue evidence="2">Leaf</tissue>
    </source>
</reference>
<sequence length="105" mass="12272">MAASIPDSTKGWEREGSLEGKEKKMKKAVVTLKRYRRGLVREKCSIEFNSWKMVRVDLNNSMQKYVDDLFKKQFQQWQFDLQQATEPAQVNDAAVDDPVDDLEEE</sequence>
<comment type="caution">
    <text evidence="2">The sequence shown here is derived from an EMBL/GenBank/DDBJ whole genome shotgun (WGS) entry which is preliminary data.</text>
</comment>
<accession>A0A5N5I0X7</accession>